<dbReference type="PANTHER" id="PTHR30204:SF67">
    <property type="entry name" value="HTH-TYPE TRANSCRIPTIONAL REGULATOR MLRA-RELATED"/>
    <property type="match status" value="1"/>
</dbReference>
<dbReference type="CDD" id="cd01104">
    <property type="entry name" value="HTH_MlrA-CarA"/>
    <property type="match status" value="1"/>
</dbReference>
<gene>
    <name evidence="5" type="ORF">FEM01_08575</name>
</gene>
<protein>
    <submittedName>
        <fullName evidence="5">MerR family transcriptional regulator</fullName>
    </submittedName>
</protein>
<keyword evidence="1" id="KW-0805">Transcription regulation</keyword>
<evidence type="ECO:0000313" key="6">
    <source>
        <dbReference type="Proteomes" id="UP000309819"/>
    </source>
</evidence>
<dbReference type="InterPro" id="IPR009061">
    <property type="entry name" value="DNA-bd_dom_put_sf"/>
</dbReference>
<dbReference type="EMBL" id="VAUO01000002">
    <property type="protein sequence ID" value="TLP63532.1"/>
    <property type="molecule type" value="Genomic_DNA"/>
</dbReference>
<dbReference type="GO" id="GO:0003700">
    <property type="term" value="F:DNA-binding transcription factor activity"/>
    <property type="evidence" value="ECO:0007669"/>
    <property type="project" value="InterPro"/>
</dbReference>
<dbReference type="InterPro" id="IPR047057">
    <property type="entry name" value="MerR_fam"/>
</dbReference>
<dbReference type="PANTHER" id="PTHR30204">
    <property type="entry name" value="REDOX-CYCLING DRUG-SENSING TRANSCRIPTIONAL ACTIVATOR SOXR"/>
    <property type="match status" value="1"/>
</dbReference>
<dbReference type="Pfam" id="PF13411">
    <property type="entry name" value="MerR_1"/>
    <property type="match status" value="1"/>
</dbReference>
<keyword evidence="2" id="KW-0238">DNA-binding</keyword>
<evidence type="ECO:0000256" key="1">
    <source>
        <dbReference type="ARBA" id="ARBA00023015"/>
    </source>
</evidence>
<dbReference type="PROSITE" id="PS00552">
    <property type="entry name" value="HTH_MERR_1"/>
    <property type="match status" value="1"/>
</dbReference>
<evidence type="ECO:0000259" key="4">
    <source>
        <dbReference type="PROSITE" id="PS50937"/>
    </source>
</evidence>
<keyword evidence="3" id="KW-0804">Transcription</keyword>
<reference evidence="5 6" key="1">
    <citation type="submission" date="2019-05" db="EMBL/GenBank/DDBJ databases">
        <title>Pseudomonas sp. SC006 isolated from lettuce that can produce HBGAs.</title>
        <authorList>
            <person name="Wang D."/>
            <person name="Liao N."/>
            <person name="Liu D."/>
            <person name="Zhang Z."/>
            <person name="Zou S."/>
        </authorList>
    </citation>
    <scope>NUCLEOTIDE SEQUENCE [LARGE SCALE GENOMIC DNA]</scope>
    <source>
        <strain evidence="5 6">SC006</strain>
    </source>
</reference>
<sequence>MPSDDLLPIGEVARLTGVNPVTLRAWERRYGLIKPERTAKGHRLYPHDQVQRVHDVLRWLERGAAVSQVRELLDNAAHASTPVEGEWAERIAHMIDAVSRLAQRPLDHLLNQAMALYPAVTVCEYLMLPLLDTLSQRWQSHFDARLEQAFFNTWLRSKLGARVYHDTHSSAGPCVLLARTDEAPFDAEFWLCAWLLSSNGQPLEILESPVEPRQLRQAVELLQPRAVLLHLGRRPDLAAWARSLRELTVPKVLGGASLSLHANELEQLALPQTQFFDTPPAALRCLLHP</sequence>
<dbReference type="SUPFAM" id="SSF46955">
    <property type="entry name" value="Putative DNA-binding domain"/>
    <property type="match status" value="1"/>
</dbReference>
<dbReference type="Proteomes" id="UP000309819">
    <property type="component" value="Unassembled WGS sequence"/>
</dbReference>
<name>A0A5R8ZCP4_9PSED</name>
<dbReference type="SMART" id="SM00422">
    <property type="entry name" value="HTH_MERR"/>
    <property type="match status" value="1"/>
</dbReference>
<dbReference type="AlphaFoldDB" id="A0A5R8ZCP4"/>
<dbReference type="PROSITE" id="PS50937">
    <property type="entry name" value="HTH_MERR_2"/>
    <property type="match status" value="1"/>
</dbReference>
<evidence type="ECO:0000313" key="5">
    <source>
        <dbReference type="EMBL" id="TLP63532.1"/>
    </source>
</evidence>
<evidence type="ECO:0000256" key="3">
    <source>
        <dbReference type="ARBA" id="ARBA00023163"/>
    </source>
</evidence>
<dbReference type="InterPro" id="IPR000551">
    <property type="entry name" value="MerR-type_HTH_dom"/>
</dbReference>
<keyword evidence="6" id="KW-1185">Reference proteome</keyword>
<feature type="domain" description="HTH merR-type" evidence="4">
    <location>
        <begin position="6"/>
        <end position="75"/>
    </location>
</feature>
<dbReference type="OrthoDB" id="9800334at2"/>
<accession>A0A5R8ZCP4</accession>
<dbReference type="Gene3D" id="1.10.1660.10">
    <property type="match status" value="1"/>
</dbReference>
<dbReference type="RefSeq" id="WP_138219000.1">
    <property type="nucleotide sequence ID" value="NZ_VAUO01000002.1"/>
</dbReference>
<proteinExistence type="predicted"/>
<organism evidence="5 6">
    <name type="scientific">Pseudomonas mosselii</name>
    <dbReference type="NCBI Taxonomy" id="78327"/>
    <lineage>
        <taxon>Bacteria</taxon>
        <taxon>Pseudomonadati</taxon>
        <taxon>Pseudomonadota</taxon>
        <taxon>Gammaproteobacteria</taxon>
        <taxon>Pseudomonadales</taxon>
        <taxon>Pseudomonadaceae</taxon>
        <taxon>Pseudomonas</taxon>
    </lineage>
</organism>
<evidence type="ECO:0000256" key="2">
    <source>
        <dbReference type="ARBA" id="ARBA00023125"/>
    </source>
</evidence>
<dbReference type="GO" id="GO:0003677">
    <property type="term" value="F:DNA binding"/>
    <property type="evidence" value="ECO:0007669"/>
    <property type="project" value="UniProtKB-KW"/>
</dbReference>
<comment type="caution">
    <text evidence="5">The sequence shown here is derived from an EMBL/GenBank/DDBJ whole genome shotgun (WGS) entry which is preliminary data.</text>
</comment>